<dbReference type="GO" id="GO:0005737">
    <property type="term" value="C:cytoplasm"/>
    <property type="evidence" value="ECO:0007669"/>
    <property type="project" value="TreeGrafter"/>
</dbReference>
<dbReference type="InterPro" id="IPR027277">
    <property type="entry name" value="NadC/ModD"/>
</dbReference>
<sequence length="296" mass="31848">MTIQFTQPQETAAKALIKLSLEEDLNQIGDLTCQALINESDQAEIQIVARQTGILAGAPIASLVFSELDSPVHCSHHLSDGDTLQPGSIIATYSGPLASILIGERTILNFMTHLSGVASLTAKYVEAIQGTNATILDTRKTLPGWRVLEKYAVTAGGGTNHRMGLYDGVLIKDNHLAAWASRNSEPSIAAAIRHARESVPDGKNIEVEVDRLDQLADALQATPEIVLLDNMSPELLRQAIQMRNQQSPSTLLEASGGITLESIRSIADTGVERISIGAITHSAIALDLGFDWKRRT</sequence>
<evidence type="ECO:0000256" key="7">
    <source>
        <dbReference type="ARBA" id="ARBA00022676"/>
    </source>
</evidence>
<feature type="binding site" evidence="13">
    <location>
        <position position="208"/>
    </location>
    <ligand>
        <name>substrate</name>
    </ligand>
</feature>
<dbReference type="FunFam" id="3.20.20.70:FF:000030">
    <property type="entry name" value="Nicotinate-nucleotide pyrophosphorylase, carboxylating"/>
    <property type="match status" value="1"/>
</dbReference>
<dbReference type="InterPro" id="IPR022412">
    <property type="entry name" value="Quinolinate_PRibosylTrfase_N"/>
</dbReference>
<evidence type="ECO:0000256" key="13">
    <source>
        <dbReference type="PIRSR" id="PIRSR006250-1"/>
    </source>
</evidence>
<dbReference type="RefSeq" id="WP_145173064.1">
    <property type="nucleotide sequence ID" value="NZ_CP037422.1"/>
</dbReference>
<reference evidence="16 17" key="1">
    <citation type="submission" date="2019-03" db="EMBL/GenBank/DDBJ databases">
        <title>Deep-cultivation of Planctomycetes and their phenomic and genomic characterization uncovers novel biology.</title>
        <authorList>
            <person name="Wiegand S."/>
            <person name="Jogler M."/>
            <person name="Boedeker C."/>
            <person name="Pinto D."/>
            <person name="Vollmers J."/>
            <person name="Rivas-Marin E."/>
            <person name="Kohn T."/>
            <person name="Peeters S.H."/>
            <person name="Heuer A."/>
            <person name="Rast P."/>
            <person name="Oberbeckmann S."/>
            <person name="Bunk B."/>
            <person name="Jeske O."/>
            <person name="Meyerdierks A."/>
            <person name="Storesund J.E."/>
            <person name="Kallscheuer N."/>
            <person name="Luecker S."/>
            <person name="Lage O.M."/>
            <person name="Pohl T."/>
            <person name="Merkel B.J."/>
            <person name="Hornburger P."/>
            <person name="Mueller R.-W."/>
            <person name="Bruemmer F."/>
            <person name="Labrenz M."/>
            <person name="Spormann A.M."/>
            <person name="Op den Camp H."/>
            <person name="Overmann J."/>
            <person name="Amann R."/>
            <person name="Jetten M.S.M."/>
            <person name="Mascher T."/>
            <person name="Medema M.H."/>
            <person name="Devos D.P."/>
            <person name="Kaster A.-K."/>
            <person name="Ovreas L."/>
            <person name="Rohde M."/>
            <person name="Galperin M.Y."/>
            <person name="Jogler C."/>
        </authorList>
    </citation>
    <scope>NUCLEOTIDE SEQUENCE [LARGE SCALE GENOMIC DNA]</scope>
    <source>
        <strain evidence="16 17">V202</strain>
    </source>
</reference>
<dbReference type="InterPro" id="IPR004393">
    <property type="entry name" value="NadC"/>
</dbReference>
<comment type="pathway">
    <text evidence="2">Cofactor biosynthesis; NAD(+) biosynthesis; nicotinate D-ribonucleotide from quinolinate: step 1/1.</text>
</comment>
<dbReference type="FunFam" id="3.90.1170.20:FF:000001">
    <property type="entry name" value="Nicotinate-nucleotide diphosphorylase (Carboxylating)"/>
    <property type="match status" value="1"/>
</dbReference>
<evidence type="ECO:0000313" key="16">
    <source>
        <dbReference type="EMBL" id="QDU08423.1"/>
    </source>
</evidence>
<evidence type="ECO:0000256" key="6">
    <source>
        <dbReference type="ARBA" id="ARBA00022642"/>
    </source>
</evidence>
<dbReference type="InterPro" id="IPR037128">
    <property type="entry name" value="Quinolinate_PRibosylTase_N_sf"/>
</dbReference>
<dbReference type="EC" id="2.4.2.19" evidence="5"/>
<dbReference type="Pfam" id="PF02749">
    <property type="entry name" value="QRPTase_N"/>
    <property type="match status" value="1"/>
</dbReference>
<dbReference type="GO" id="GO:0009435">
    <property type="term" value="P:NAD+ biosynthetic process"/>
    <property type="evidence" value="ECO:0007669"/>
    <property type="project" value="UniProtKB-UniPathway"/>
</dbReference>
<comment type="subunit">
    <text evidence="4">Hexamer formed by 3 homodimers.</text>
</comment>
<dbReference type="AlphaFoldDB" id="A0A517WT41"/>
<evidence type="ECO:0000256" key="8">
    <source>
        <dbReference type="ARBA" id="ARBA00022679"/>
    </source>
</evidence>
<feature type="binding site" evidence="13">
    <location>
        <begin position="138"/>
        <end position="140"/>
    </location>
    <ligand>
        <name>substrate</name>
    </ligand>
</feature>
<evidence type="ECO:0000256" key="10">
    <source>
        <dbReference type="ARBA" id="ARBA00047445"/>
    </source>
</evidence>
<dbReference type="EMBL" id="CP037422">
    <property type="protein sequence ID" value="QDU08423.1"/>
    <property type="molecule type" value="Genomic_DNA"/>
</dbReference>
<keyword evidence="8 12" id="KW-0808">Transferase</keyword>
<evidence type="ECO:0000256" key="3">
    <source>
        <dbReference type="ARBA" id="ARBA00009400"/>
    </source>
</evidence>
<comment type="catalytic activity">
    <reaction evidence="10">
        <text>nicotinate beta-D-ribonucleotide + CO2 + diphosphate = quinolinate + 5-phospho-alpha-D-ribose 1-diphosphate + 2 H(+)</text>
        <dbReference type="Rhea" id="RHEA:12733"/>
        <dbReference type="ChEBI" id="CHEBI:15378"/>
        <dbReference type="ChEBI" id="CHEBI:16526"/>
        <dbReference type="ChEBI" id="CHEBI:29959"/>
        <dbReference type="ChEBI" id="CHEBI:33019"/>
        <dbReference type="ChEBI" id="CHEBI:57502"/>
        <dbReference type="ChEBI" id="CHEBI:58017"/>
        <dbReference type="EC" id="2.4.2.19"/>
    </reaction>
</comment>
<feature type="binding site" evidence="13">
    <location>
        <position position="162"/>
    </location>
    <ligand>
        <name>substrate</name>
    </ligand>
</feature>
<dbReference type="Pfam" id="PF01729">
    <property type="entry name" value="QRPTase_C"/>
    <property type="match status" value="1"/>
</dbReference>
<evidence type="ECO:0000256" key="4">
    <source>
        <dbReference type="ARBA" id="ARBA00011218"/>
    </source>
</evidence>
<feature type="domain" description="Quinolinate phosphoribosyl transferase C-terminal" evidence="14">
    <location>
        <begin position="117"/>
        <end position="290"/>
    </location>
</feature>
<evidence type="ECO:0000256" key="1">
    <source>
        <dbReference type="ARBA" id="ARBA00003237"/>
    </source>
</evidence>
<keyword evidence="7 12" id="KW-0328">Glycosyltransferase</keyword>
<comment type="similarity">
    <text evidence="3 12">Belongs to the NadC/ModD family.</text>
</comment>
<comment type="function">
    <text evidence="1">Involved in the catabolism of quinolinic acid (QA).</text>
</comment>
<evidence type="ECO:0000256" key="12">
    <source>
        <dbReference type="PIRNR" id="PIRNR006250"/>
    </source>
</evidence>
<dbReference type="GO" id="GO:0004514">
    <property type="term" value="F:nicotinate-nucleotide diphosphorylase (carboxylating) activity"/>
    <property type="evidence" value="ECO:0007669"/>
    <property type="project" value="UniProtKB-EC"/>
</dbReference>
<evidence type="ECO:0000256" key="2">
    <source>
        <dbReference type="ARBA" id="ARBA00004893"/>
    </source>
</evidence>
<dbReference type="PIRSF" id="PIRSF006250">
    <property type="entry name" value="NadC_ModD"/>
    <property type="match status" value="1"/>
</dbReference>
<feature type="binding site" evidence="13">
    <location>
        <begin position="255"/>
        <end position="257"/>
    </location>
    <ligand>
        <name>substrate</name>
    </ligand>
</feature>
<dbReference type="InterPro" id="IPR036068">
    <property type="entry name" value="Nicotinate_pribotase-like_C"/>
</dbReference>
<evidence type="ECO:0000259" key="15">
    <source>
        <dbReference type="Pfam" id="PF02749"/>
    </source>
</evidence>
<feature type="binding site" evidence="13">
    <location>
        <position position="229"/>
    </location>
    <ligand>
        <name>substrate</name>
    </ligand>
</feature>
<evidence type="ECO:0000256" key="11">
    <source>
        <dbReference type="ARBA" id="ARBA00069173"/>
    </source>
</evidence>
<accession>A0A517WT41</accession>
<dbReference type="NCBIfam" id="TIGR00078">
    <property type="entry name" value="nadC"/>
    <property type="match status" value="1"/>
</dbReference>
<dbReference type="PANTHER" id="PTHR32179">
    <property type="entry name" value="NICOTINATE-NUCLEOTIDE PYROPHOSPHORYLASE [CARBOXYLATING]"/>
    <property type="match status" value="1"/>
</dbReference>
<evidence type="ECO:0000256" key="9">
    <source>
        <dbReference type="ARBA" id="ARBA00033102"/>
    </source>
</evidence>
<dbReference type="SUPFAM" id="SSF51690">
    <property type="entry name" value="Nicotinate/Quinolinate PRTase C-terminal domain-like"/>
    <property type="match status" value="1"/>
</dbReference>
<feature type="binding site" evidence="13">
    <location>
        <position position="105"/>
    </location>
    <ligand>
        <name>substrate</name>
    </ligand>
</feature>
<dbReference type="Gene3D" id="3.20.20.70">
    <property type="entry name" value="Aldolase class I"/>
    <property type="match status" value="1"/>
</dbReference>
<organism evidence="16 17">
    <name type="scientific">Gimesia aquarii</name>
    <dbReference type="NCBI Taxonomy" id="2527964"/>
    <lineage>
        <taxon>Bacteria</taxon>
        <taxon>Pseudomonadati</taxon>
        <taxon>Planctomycetota</taxon>
        <taxon>Planctomycetia</taxon>
        <taxon>Planctomycetales</taxon>
        <taxon>Planctomycetaceae</taxon>
        <taxon>Gimesia</taxon>
    </lineage>
</organism>
<dbReference type="PANTHER" id="PTHR32179:SF3">
    <property type="entry name" value="NICOTINATE-NUCLEOTIDE PYROPHOSPHORYLASE [CARBOXYLATING]"/>
    <property type="match status" value="1"/>
</dbReference>
<evidence type="ECO:0000256" key="5">
    <source>
        <dbReference type="ARBA" id="ARBA00011944"/>
    </source>
</evidence>
<proteinExistence type="inferred from homology"/>
<dbReference type="SUPFAM" id="SSF54675">
    <property type="entry name" value="Nicotinate/Quinolinate PRTase N-terminal domain-like"/>
    <property type="match status" value="1"/>
</dbReference>
<feature type="binding site" evidence="13">
    <location>
        <position position="172"/>
    </location>
    <ligand>
        <name>substrate</name>
    </ligand>
</feature>
<evidence type="ECO:0000313" key="17">
    <source>
        <dbReference type="Proteomes" id="UP000318384"/>
    </source>
</evidence>
<keyword evidence="6" id="KW-0662">Pyridine nucleotide biosynthesis</keyword>
<name>A0A517WT41_9PLAN</name>
<keyword evidence="17" id="KW-1185">Reference proteome</keyword>
<gene>
    <name evidence="16" type="primary">nadC</name>
    <name evidence="16" type="ORF">V202x_17910</name>
</gene>
<feature type="binding site" evidence="13">
    <location>
        <begin position="276"/>
        <end position="278"/>
    </location>
    <ligand>
        <name>substrate</name>
    </ligand>
</feature>
<evidence type="ECO:0000259" key="14">
    <source>
        <dbReference type="Pfam" id="PF01729"/>
    </source>
</evidence>
<dbReference type="OrthoDB" id="9782546at2"/>
<dbReference type="InterPro" id="IPR013785">
    <property type="entry name" value="Aldolase_TIM"/>
</dbReference>
<dbReference type="GO" id="GO:0034213">
    <property type="term" value="P:quinolinate catabolic process"/>
    <property type="evidence" value="ECO:0007669"/>
    <property type="project" value="TreeGrafter"/>
</dbReference>
<dbReference type="Gene3D" id="3.90.1170.20">
    <property type="entry name" value="Quinolinate phosphoribosyl transferase, N-terminal domain"/>
    <property type="match status" value="1"/>
</dbReference>
<feature type="domain" description="Quinolinate phosphoribosyl transferase N-terminal" evidence="15">
    <location>
        <begin position="30"/>
        <end position="115"/>
    </location>
</feature>
<dbReference type="InterPro" id="IPR002638">
    <property type="entry name" value="Quinolinate_PRibosylTrfase_C"/>
</dbReference>
<dbReference type="CDD" id="cd01572">
    <property type="entry name" value="QPRTase"/>
    <property type="match status" value="1"/>
</dbReference>
<dbReference type="Proteomes" id="UP000318384">
    <property type="component" value="Chromosome"/>
</dbReference>
<dbReference type="UniPathway" id="UPA00253">
    <property type="reaction ID" value="UER00331"/>
</dbReference>
<protein>
    <recommendedName>
        <fullName evidence="11">Probable nicotinate-nucleotide pyrophosphorylase [carboxylating]</fullName>
        <ecNumber evidence="5">2.4.2.19</ecNumber>
    </recommendedName>
    <alternativeName>
        <fullName evidence="9">Quinolinate phosphoribosyltransferase [decarboxylating]</fullName>
    </alternativeName>
</protein>